<name>A0A7W8NID4_9DEIO</name>
<dbReference type="Pfam" id="PF13229">
    <property type="entry name" value="Beta_helix"/>
    <property type="match status" value="1"/>
</dbReference>
<feature type="domain" description="SD-repeat containing protein B" evidence="8">
    <location>
        <begin position="479"/>
        <end position="546"/>
    </location>
</feature>
<evidence type="ECO:0000256" key="5">
    <source>
        <dbReference type="SAM" id="SignalP"/>
    </source>
</evidence>
<dbReference type="Gene3D" id="2.160.20.10">
    <property type="entry name" value="Single-stranded right-handed beta-helix, Pectin lyase-like"/>
    <property type="match status" value="1"/>
</dbReference>
<feature type="domain" description="Right handed beta helix" evidence="7">
    <location>
        <begin position="1178"/>
        <end position="1336"/>
    </location>
</feature>
<dbReference type="InterPro" id="IPR012334">
    <property type="entry name" value="Pectin_lyas_fold"/>
</dbReference>
<keyword evidence="10" id="KW-1185">Reference proteome</keyword>
<evidence type="ECO:0000256" key="1">
    <source>
        <dbReference type="ARBA" id="ARBA00004613"/>
    </source>
</evidence>
<evidence type="ECO:0000313" key="10">
    <source>
        <dbReference type="Proteomes" id="UP000552709"/>
    </source>
</evidence>
<dbReference type="InterPro" id="IPR051417">
    <property type="entry name" value="SDr/BOS_complex"/>
</dbReference>
<dbReference type="PANTHER" id="PTHR23303">
    <property type="entry name" value="CARBOXYPEPTIDASE REGULATORY REGION-CONTAINING"/>
    <property type="match status" value="1"/>
</dbReference>
<comment type="caution">
    <text evidence="9">The sequence shown here is derived from an EMBL/GenBank/DDBJ whole genome shotgun (WGS) entry which is preliminary data.</text>
</comment>
<dbReference type="InterPro" id="IPR013783">
    <property type="entry name" value="Ig-like_fold"/>
</dbReference>
<dbReference type="InterPro" id="IPR011050">
    <property type="entry name" value="Pectin_lyase_fold/virulence"/>
</dbReference>
<evidence type="ECO:0000259" key="8">
    <source>
        <dbReference type="Pfam" id="PF17210"/>
    </source>
</evidence>
<comment type="subcellular location">
    <subcellularLocation>
        <location evidence="1">Secreted</location>
    </subcellularLocation>
</comment>
<feature type="compositionally biased region" description="Polar residues" evidence="4">
    <location>
        <begin position="1608"/>
        <end position="1617"/>
    </location>
</feature>
<evidence type="ECO:0000256" key="3">
    <source>
        <dbReference type="ARBA" id="ARBA00022729"/>
    </source>
</evidence>
<dbReference type="SUPFAM" id="SSF117074">
    <property type="entry name" value="Hypothetical protein PA1324"/>
    <property type="match status" value="2"/>
</dbReference>
<dbReference type="GO" id="GO:0005576">
    <property type="term" value="C:extracellular region"/>
    <property type="evidence" value="ECO:0007669"/>
    <property type="project" value="UniProtKB-SubCell"/>
</dbReference>
<dbReference type="InterPro" id="IPR039448">
    <property type="entry name" value="Beta_helix"/>
</dbReference>
<dbReference type="Pfam" id="PF17210">
    <property type="entry name" value="SdrD_B"/>
    <property type="match status" value="2"/>
</dbReference>
<feature type="signal peptide" evidence="5">
    <location>
        <begin position="1"/>
        <end position="28"/>
    </location>
</feature>
<accession>A0A7W8NID4</accession>
<keyword evidence="2" id="KW-0964">Secreted</keyword>
<dbReference type="NCBIfam" id="TIGR01451">
    <property type="entry name" value="B_ant_repeat"/>
    <property type="match status" value="2"/>
</dbReference>
<dbReference type="InterPro" id="IPR033764">
    <property type="entry name" value="Sdr_B"/>
</dbReference>
<evidence type="ECO:0000259" key="7">
    <source>
        <dbReference type="Pfam" id="PF13229"/>
    </source>
</evidence>
<proteinExistence type="predicted"/>
<evidence type="ECO:0000313" key="9">
    <source>
        <dbReference type="EMBL" id="MBB5364937.1"/>
    </source>
</evidence>
<dbReference type="InterPro" id="IPR001434">
    <property type="entry name" value="OmcB-like_DUF11"/>
</dbReference>
<dbReference type="InterPro" id="IPR047589">
    <property type="entry name" value="DUF11_rpt"/>
</dbReference>
<evidence type="ECO:0000259" key="6">
    <source>
        <dbReference type="Pfam" id="PF01345"/>
    </source>
</evidence>
<dbReference type="RefSeq" id="WP_184135988.1">
    <property type="nucleotide sequence ID" value="NZ_JACHFL010000014.1"/>
</dbReference>
<dbReference type="SMART" id="SM00710">
    <property type="entry name" value="PbH1"/>
    <property type="match status" value="7"/>
</dbReference>
<feature type="chain" id="PRO_5031548797" evidence="5">
    <location>
        <begin position="29"/>
        <end position="1651"/>
    </location>
</feature>
<protein>
    <submittedName>
        <fullName evidence="9">Putative repeat protein (TIGR01451 family)</fullName>
    </submittedName>
</protein>
<evidence type="ECO:0000256" key="4">
    <source>
        <dbReference type="SAM" id="MobiDB-lite"/>
    </source>
</evidence>
<dbReference type="SUPFAM" id="SSF51126">
    <property type="entry name" value="Pectin lyase-like"/>
    <property type="match status" value="1"/>
</dbReference>
<sequence length="1651" mass="168031">MTRKLTRLKNWAGVILGTAACLLGTARAEGSVQVSLGSTDAAQPFNQFLFDYDEVNTFVKTATKPVYVDIRTPGEVINVALCGSVDADTVRIEVYNPSGTLAATYVPANATAAGKIACNSPLNAPITTAYKYTTSASGTYQLRLYNTSTNENHFKRFDITVTPNTATAPDPRVNGGRVWAYAWAFNGNNSFGTVGATDADYFVRVPGGRSGTEYIWKLDLNRFAGQRYEIIANSIGLDAPNSGYSADGSASAKPVHPIYLSYPTQVLSPPTAVPVISNFRFEGANGRKFISPGTTLGVNDSGNFKFTSDVDGTYAITIDTNKDGIFSSGDRLLLGTASAASETSVVWDGKDVSGNVLAVGTYNAELKLRLGEYHFVAFDVETSGGGVSNGLTVYRATSQTGTVGTQVYWDDVTKLAGLGLGGTTNLPNGGASGTAAGAHTWGNFAAGSLGDTRYLDTYVYGLASSLVLPAAITSGDAEISGKVYNDINANGLIEANEAGVANATLQLLNSSQTVVMTAQADSSGNYAFLGVNAGTYTVRVVSDSALSGKAPTAPNPAQRLITVDSTAVANNNFGFISSVDLAVDKSGPVAVGSGGTVSYTVRVWNNGPDTASGVAVNDTIPAGFTVTGIACLRTGSAVCGTQTFTSSSVSIVTGNLTLDTTPTNAIPDGNFLTYTITGTAAANGSLSNTASLSVPSGQQDGVVSNNTSLPVVTRIVDAVNESTLNLTWGNGSTVGVLNNDTNGGAAATTVNTVVTVTNNGGMAGLTVNGSGQLVVPSTAPVGTYTVTYMLCDSVVGTACDTATVQLVISAPSYAISGQVYEDYNYGGGLGRDYNAEQGMSLRPGVRVELYNSAGGNILAAALTDASGAYTFTGQPTGTYRVRVVNGFVTSSRAGGCTPSTVVTVLPASCTQLPVQTYSYNTSQVGGANPAIMDPSLSTTTLPTSAQSVATVTVGNTNVLNVNFGFNFSTVVNISDAGQGSLRQFIVNANALANTGLAQNGNRGAVVTGLIEALPAARDTSIFMIPSAALQGGVAVIPVSTPVLPALTRSNISIDGTTQSINIGNSNLGTLGTGGVVGYLNTATLDTVQRPEVQIVGISTLAIGLDVQANSTQVRGLSIYGFGSAANNDNNANVRIGNDFITTMIEANIIGSSASTFSCGAATTVALRTSNADNIRSVGGDNGTVQNNLIGCAAGKGFGVEGSSVGWTIINNEIRGNAIGNTNLDGIDLENGGSKNHIVRGNLIVENAGVGVDGYQGGGGNLIERNTIMGNGIGQGGAPGETAGVRLYSSNNTIKHNVIALNYGAGVLVTDTSTGNLISQNSIYDNGTVLAANGTASSAQIGIDLNAPGESVTTGAAPYVTRNDNGDADSGGNSLLNFPVFETAQIIGSNLQLTGYARAGSTIELFIAAADASGFGEGKTYLLTLTEGSGQDTDTSTGTYNTSTVGTDTTNRFKFSVALPAGVGVGTRLTATATCLGMACTGTTVTANSTSEFSYNIPVTGQPPSLTLSKLGRNISTTPTGTFIGSTGSIGVKPGETVEYCIVYSNAGGAATNFVLKDYVPVGMVIVPNAYSAGNGVRYASGSTVVVGASAAPAGLDLTNANDTDEGTLDSTPVTNPTDPAGSPQRPGLMTLSLANVPASSTGTVCFQAKVP</sequence>
<keyword evidence="3 5" id="KW-0732">Signal</keyword>
<dbReference type="PROSITE" id="PS51257">
    <property type="entry name" value="PROKAR_LIPOPROTEIN"/>
    <property type="match status" value="1"/>
</dbReference>
<dbReference type="Pfam" id="PF01345">
    <property type="entry name" value="DUF11"/>
    <property type="match status" value="1"/>
</dbReference>
<dbReference type="Proteomes" id="UP000552709">
    <property type="component" value="Unassembled WGS sequence"/>
</dbReference>
<organism evidence="9 10">
    <name type="scientific">Deinococcus humi</name>
    <dbReference type="NCBI Taxonomy" id="662880"/>
    <lineage>
        <taxon>Bacteria</taxon>
        <taxon>Thermotogati</taxon>
        <taxon>Deinococcota</taxon>
        <taxon>Deinococci</taxon>
        <taxon>Deinococcales</taxon>
        <taxon>Deinococcaceae</taxon>
        <taxon>Deinococcus</taxon>
    </lineage>
</organism>
<gene>
    <name evidence="9" type="ORF">HNQ08_004054</name>
</gene>
<dbReference type="Gene3D" id="2.60.40.10">
    <property type="entry name" value="Immunoglobulins"/>
    <property type="match status" value="2"/>
</dbReference>
<feature type="domain" description="DUF11" evidence="6">
    <location>
        <begin position="580"/>
        <end position="708"/>
    </location>
</feature>
<feature type="domain" description="SD-repeat containing protein B" evidence="8">
    <location>
        <begin position="817"/>
        <end position="889"/>
    </location>
</feature>
<feature type="region of interest" description="Disordered" evidence="4">
    <location>
        <begin position="1596"/>
        <end position="1628"/>
    </location>
</feature>
<reference evidence="9 10" key="1">
    <citation type="submission" date="2020-08" db="EMBL/GenBank/DDBJ databases">
        <title>Genomic Encyclopedia of Type Strains, Phase IV (KMG-IV): sequencing the most valuable type-strain genomes for metagenomic binning, comparative biology and taxonomic classification.</title>
        <authorList>
            <person name="Goeker M."/>
        </authorList>
    </citation>
    <scope>NUCLEOTIDE SEQUENCE [LARGE SCALE GENOMIC DNA]</scope>
    <source>
        <strain evidence="9 10">DSM 27939</strain>
    </source>
</reference>
<evidence type="ECO:0000256" key="2">
    <source>
        <dbReference type="ARBA" id="ARBA00022525"/>
    </source>
</evidence>
<dbReference type="EMBL" id="JACHFL010000014">
    <property type="protein sequence ID" value="MBB5364937.1"/>
    <property type="molecule type" value="Genomic_DNA"/>
</dbReference>
<dbReference type="InterPro" id="IPR006626">
    <property type="entry name" value="PbH1"/>
</dbReference>